<reference evidence="1" key="1">
    <citation type="submission" date="2022-10" db="EMBL/GenBank/DDBJ databases">
        <title>Culturing micro-colonial fungi from biological soil crusts in the Mojave desert and describing Neophaeococcomyces mojavensis, and introducing the new genera and species Taxawa tesnikishii.</title>
        <authorList>
            <person name="Kurbessoian T."/>
            <person name="Stajich J.E."/>
        </authorList>
    </citation>
    <scope>NUCLEOTIDE SEQUENCE</scope>
    <source>
        <strain evidence="1">JES_112</strain>
    </source>
</reference>
<gene>
    <name evidence="1" type="ORF">H2198_006947</name>
</gene>
<name>A0ACC3A1Q7_9EURO</name>
<dbReference type="EMBL" id="JAPDRQ010000136">
    <property type="protein sequence ID" value="KAJ9653959.1"/>
    <property type="molecule type" value="Genomic_DNA"/>
</dbReference>
<dbReference type="Proteomes" id="UP001172386">
    <property type="component" value="Unassembled WGS sequence"/>
</dbReference>
<evidence type="ECO:0000313" key="2">
    <source>
        <dbReference type="Proteomes" id="UP001172386"/>
    </source>
</evidence>
<accession>A0ACC3A1Q7</accession>
<organism evidence="1 2">
    <name type="scientific">Neophaeococcomyces mojaviensis</name>
    <dbReference type="NCBI Taxonomy" id="3383035"/>
    <lineage>
        <taxon>Eukaryota</taxon>
        <taxon>Fungi</taxon>
        <taxon>Dikarya</taxon>
        <taxon>Ascomycota</taxon>
        <taxon>Pezizomycotina</taxon>
        <taxon>Eurotiomycetes</taxon>
        <taxon>Chaetothyriomycetidae</taxon>
        <taxon>Chaetothyriales</taxon>
        <taxon>Chaetothyriales incertae sedis</taxon>
        <taxon>Neophaeococcomyces</taxon>
    </lineage>
</organism>
<comment type="caution">
    <text evidence="1">The sequence shown here is derived from an EMBL/GenBank/DDBJ whole genome shotgun (WGS) entry which is preliminary data.</text>
</comment>
<sequence>MDKMIDSQEDDYDNFSISPTHRLPTLNGAQALQDVIETRQAIPTGLVALDQTLKEFDDDNELSVHGGIPRGSVTEVYGAPGCGKTTFAIQVAANALKGGSQAKVTWVDTCADLPYQRLRLFTEHATNAARSEEAHFSTGTENDASRSAREEGTSSQQIHSMVENLSHIHLSSFPHLLALLLHPPPNFPPEGTSLLVLDDLSSISITGLPQRKNESIPEVTEITSTPAPTPQTASPGHLNSFDIISKSLSARRLAMLSSISSGLQRLAASRNIAVMVLNNSTTSSNRKSGSKSVLRSMLSSQQWNENVATRIAIYRDHWQPVNWRSFTREEARKQRKRHTFPLRIAEVERLGGQDVNADSVKFVILNHRLHSIDPPKSNSIVVAFPPPSSASLPGEVDDSEDVMQNLGLEDVNGDQGWRMPEDAVSSPASQEGLQTSERKIIEIADSEDEEEIAFDQGKLPFMLNSQSGFLPSSQLMQEQAGLESLSRDECLTQQEAVENPEDNNDMLLQ</sequence>
<proteinExistence type="predicted"/>
<evidence type="ECO:0000313" key="1">
    <source>
        <dbReference type="EMBL" id="KAJ9653959.1"/>
    </source>
</evidence>
<keyword evidence="2" id="KW-1185">Reference proteome</keyword>
<protein>
    <submittedName>
        <fullName evidence="1">Uncharacterized protein</fullName>
    </submittedName>
</protein>